<keyword evidence="2" id="KW-1185">Reference proteome</keyword>
<organism evidence="1 2">
    <name type="scientific">Laodelphax striatellus</name>
    <name type="common">Small brown planthopper</name>
    <name type="synonym">Delphax striatella</name>
    <dbReference type="NCBI Taxonomy" id="195883"/>
    <lineage>
        <taxon>Eukaryota</taxon>
        <taxon>Metazoa</taxon>
        <taxon>Ecdysozoa</taxon>
        <taxon>Arthropoda</taxon>
        <taxon>Hexapoda</taxon>
        <taxon>Insecta</taxon>
        <taxon>Pterygota</taxon>
        <taxon>Neoptera</taxon>
        <taxon>Paraneoptera</taxon>
        <taxon>Hemiptera</taxon>
        <taxon>Auchenorrhyncha</taxon>
        <taxon>Fulgoroidea</taxon>
        <taxon>Delphacidae</taxon>
        <taxon>Criomorphinae</taxon>
        <taxon>Laodelphax</taxon>
    </lineage>
</organism>
<protein>
    <submittedName>
        <fullName evidence="1">Uncharacterized protein</fullName>
    </submittedName>
</protein>
<sequence>MAGWEEVLTFESLTGSSQKGACMTGLPCGPGGDPVSSDLTLGDETLTVLALIGMSSLLDGDAPPAVPPPPLPPPSPGLLLLPPLCFLFA</sequence>
<comment type="caution">
    <text evidence="1">The sequence shown here is derived from an EMBL/GenBank/DDBJ whole genome shotgun (WGS) entry which is preliminary data.</text>
</comment>
<proteinExistence type="predicted"/>
<dbReference type="AlphaFoldDB" id="A0A482WEH0"/>
<reference evidence="1 2" key="1">
    <citation type="journal article" date="2017" name="Gigascience">
        <title>Genome sequence of the small brown planthopper, Laodelphax striatellus.</title>
        <authorList>
            <person name="Zhu J."/>
            <person name="Jiang F."/>
            <person name="Wang X."/>
            <person name="Yang P."/>
            <person name="Bao Y."/>
            <person name="Zhao W."/>
            <person name="Wang W."/>
            <person name="Lu H."/>
            <person name="Wang Q."/>
            <person name="Cui N."/>
            <person name="Li J."/>
            <person name="Chen X."/>
            <person name="Luo L."/>
            <person name="Yu J."/>
            <person name="Kang L."/>
            <person name="Cui F."/>
        </authorList>
    </citation>
    <scope>NUCLEOTIDE SEQUENCE [LARGE SCALE GENOMIC DNA]</scope>
    <source>
        <strain evidence="1">Lst14</strain>
    </source>
</reference>
<dbReference type="EMBL" id="QKKF02037703">
    <property type="protein sequence ID" value="RZF31985.1"/>
    <property type="molecule type" value="Genomic_DNA"/>
</dbReference>
<accession>A0A482WEH0</accession>
<evidence type="ECO:0000313" key="2">
    <source>
        <dbReference type="Proteomes" id="UP000291343"/>
    </source>
</evidence>
<evidence type="ECO:0000313" key="1">
    <source>
        <dbReference type="EMBL" id="RZF31985.1"/>
    </source>
</evidence>
<gene>
    <name evidence="1" type="ORF">LSTR_LSTR014866</name>
</gene>
<dbReference type="InParanoid" id="A0A482WEH0"/>
<dbReference type="Proteomes" id="UP000291343">
    <property type="component" value="Unassembled WGS sequence"/>
</dbReference>
<name>A0A482WEH0_LAOST</name>